<dbReference type="SUPFAM" id="SSF56219">
    <property type="entry name" value="DNase I-like"/>
    <property type="match status" value="1"/>
</dbReference>
<evidence type="ECO:0000313" key="2">
    <source>
        <dbReference type="EMBL" id="KAH1047687.1"/>
    </source>
</evidence>
<evidence type="ECO:0000313" key="3">
    <source>
        <dbReference type="Proteomes" id="UP000828251"/>
    </source>
</evidence>
<gene>
    <name evidence="2" type="ORF">J1N35_038471</name>
</gene>
<dbReference type="Proteomes" id="UP000828251">
    <property type="component" value="Unassembled WGS sequence"/>
</dbReference>
<name>A0A9D3ZMT3_9ROSI</name>
<accession>A0A9D3ZMT3</accession>
<dbReference type="OrthoDB" id="1001419at2759"/>
<dbReference type="Gene3D" id="3.60.10.10">
    <property type="entry name" value="Endonuclease/exonuclease/phosphatase"/>
    <property type="match status" value="1"/>
</dbReference>
<dbReference type="Pfam" id="PF03372">
    <property type="entry name" value="Exo_endo_phos"/>
    <property type="match status" value="1"/>
</dbReference>
<dbReference type="PANTHER" id="PTHR33710:SF62">
    <property type="entry name" value="DUF4283 DOMAIN PROTEIN"/>
    <property type="match status" value="1"/>
</dbReference>
<organism evidence="2 3">
    <name type="scientific">Gossypium stocksii</name>
    <dbReference type="NCBI Taxonomy" id="47602"/>
    <lineage>
        <taxon>Eukaryota</taxon>
        <taxon>Viridiplantae</taxon>
        <taxon>Streptophyta</taxon>
        <taxon>Embryophyta</taxon>
        <taxon>Tracheophyta</taxon>
        <taxon>Spermatophyta</taxon>
        <taxon>Magnoliopsida</taxon>
        <taxon>eudicotyledons</taxon>
        <taxon>Gunneridae</taxon>
        <taxon>Pentapetalae</taxon>
        <taxon>rosids</taxon>
        <taxon>malvids</taxon>
        <taxon>Malvales</taxon>
        <taxon>Malvaceae</taxon>
        <taxon>Malvoideae</taxon>
        <taxon>Gossypium</taxon>
    </lineage>
</organism>
<dbReference type="PANTHER" id="PTHR33710">
    <property type="entry name" value="BNAC02G09200D PROTEIN"/>
    <property type="match status" value="1"/>
</dbReference>
<dbReference type="EMBL" id="JAIQCV010000011">
    <property type="protein sequence ID" value="KAH1047687.1"/>
    <property type="molecule type" value="Genomic_DNA"/>
</dbReference>
<comment type="caution">
    <text evidence="2">The sequence shown here is derived from an EMBL/GenBank/DDBJ whole genome shotgun (WGS) entry which is preliminary data.</text>
</comment>
<feature type="domain" description="Endonuclease/exonuclease/phosphatase" evidence="1">
    <location>
        <begin position="4"/>
        <end position="225"/>
    </location>
</feature>
<protein>
    <recommendedName>
        <fullName evidence="1">Endonuclease/exonuclease/phosphatase domain-containing protein</fullName>
    </recommendedName>
</protein>
<proteinExistence type="predicted"/>
<dbReference type="GO" id="GO:0003824">
    <property type="term" value="F:catalytic activity"/>
    <property type="evidence" value="ECO:0007669"/>
    <property type="project" value="InterPro"/>
</dbReference>
<sequence>MKILSWNVRGLGQPRTVRRLKNKLRQIRPQILFLMEIKVTSRRTEVIRRQCGFINGIDVEAIGTRGGLSLGWKQGLNVILKSFSKSHIDVEVENEDEMVVWRFTGFYGEPIEHERRKSWDLLRLLKQEDSKPWLVPGDFNEILFSFEKKGGRICEERQMAEFRKALDYCELYDLGFNGLWYTWERGRLIDNNIRERLDRGVANTEWWSLFPTYKVTHLQHSFSDHCPVVMDTLGDNGIQRGVKQWHFCFNADWILNNEVEDRIQREWNSSNLNVLEKLKKVGTTLSTWAKKEKMEKDRRTEGLNKRLLELSDYEISDAVLEEIIEIKLELNFEADRDELFWEQRARVNWLRLGDRNTAFFHKSATYRRRKNMIRGLENEDGILISDEEEVSNMAIEYFKDLFSSKQVSNCDSLFDSFSPCIKDEHNVILMKEFKEKEVVKVIKSIAPLKASGQDSFLAIFYKKYWQIIGKEVTSFV</sequence>
<dbReference type="InterPro" id="IPR005135">
    <property type="entry name" value="Endo/exonuclease/phosphatase"/>
</dbReference>
<reference evidence="2 3" key="1">
    <citation type="journal article" date="2021" name="Plant Biotechnol. J.">
        <title>Multi-omics assisted identification of the key and species-specific regulatory components of drought-tolerant mechanisms in Gossypium stocksii.</title>
        <authorList>
            <person name="Yu D."/>
            <person name="Ke L."/>
            <person name="Zhang D."/>
            <person name="Wu Y."/>
            <person name="Sun Y."/>
            <person name="Mei J."/>
            <person name="Sun J."/>
            <person name="Sun Y."/>
        </authorList>
    </citation>
    <scope>NUCLEOTIDE SEQUENCE [LARGE SCALE GENOMIC DNA]</scope>
    <source>
        <strain evidence="3">cv. E1</strain>
        <tissue evidence="2">Leaf</tissue>
    </source>
</reference>
<dbReference type="AlphaFoldDB" id="A0A9D3ZMT3"/>
<dbReference type="InterPro" id="IPR036691">
    <property type="entry name" value="Endo/exonu/phosph_ase_sf"/>
</dbReference>
<evidence type="ECO:0000259" key="1">
    <source>
        <dbReference type="Pfam" id="PF03372"/>
    </source>
</evidence>
<keyword evidence="3" id="KW-1185">Reference proteome</keyword>